<proteinExistence type="predicted"/>
<dbReference type="Pfam" id="PF13581">
    <property type="entry name" value="HATPase_c_2"/>
    <property type="match status" value="1"/>
</dbReference>
<dbReference type="Gene3D" id="3.40.50.2300">
    <property type="match status" value="1"/>
</dbReference>
<evidence type="ECO:0000313" key="5">
    <source>
        <dbReference type="Proteomes" id="UP000274139"/>
    </source>
</evidence>
<gene>
    <name evidence="4" type="ORF">EAY64_08905</name>
</gene>
<dbReference type="AlphaFoldDB" id="A0A454JJ35"/>
<dbReference type="EMBL" id="RFAR01000032">
    <property type="protein sequence ID" value="RMC98725.1"/>
    <property type="molecule type" value="Genomic_DNA"/>
</dbReference>
<feature type="domain" description="Response regulatory" evidence="3">
    <location>
        <begin position="4"/>
        <end position="122"/>
    </location>
</feature>
<dbReference type="SMART" id="SM00448">
    <property type="entry name" value="REC"/>
    <property type="match status" value="1"/>
</dbReference>
<evidence type="ECO:0000259" key="3">
    <source>
        <dbReference type="PROSITE" id="PS50110"/>
    </source>
</evidence>
<evidence type="ECO:0000256" key="1">
    <source>
        <dbReference type="ARBA" id="ARBA00022553"/>
    </source>
</evidence>
<dbReference type="InterPro" id="IPR003594">
    <property type="entry name" value="HATPase_dom"/>
</dbReference>
<dbReference type="InterPro" id="IPR001789">
    <property type="entry name" value="Sig_transdc_resp-reg_receiver"/>
</dbReference>
<dbReference type="RefSeq" id="WP_103524419.1">
    <property type="nucleotide sequence ID" value="NZ_JAIZDC010000015.1"/>
</dbReference>
<dbReference type="OrthoDB" id="9800897at2"/>
<dbReference type="PANTHER" id="PTHR44591">
    <property type="entry name" value="STRESS RESPONSE REGULATOR PROTEIN 1"/>
    <property type="match status" value="1"/>
</dbReference>
<dbReference type="CDD" id="cd16936">
    <property type="entry name" value="HATPase_RsbW-like"/>
    <property type="match status" value="1"/>
</dbReference>
<comment type="caution">
    <text evidence="4">The sequence shown here is derived from an EMBL/GenBank/DDBJ whole genome shotgun (WGS) entry which is preliminary data.</text>
</comment>
<accession>A0A454JJ35</accession>
<dbReference type="Pfam" id="PF00072">
    <property type="entry name" value="Response_reg"/>
    <property type="match status" value="1"/>
</dbReference>
<reference evidence="4 5" key="1">
    <citation type="submission" date="2018-10" db="EMBL/GenBank/DDBJ databases">
        <title>Draft genome sequence of Aquitalea MWU14-2217 isolated from a wild cranberry bog in Provincetown, Massachusetts.</title>
        <authorList>
            <person name="Ebadzadsahrai G."/>
            <person name="Soby S."/>
        </authorList>
    </citation>
    <scope>NUCLEOTIDE SEQUENCE [LARGE SCALE GENOMIC DNA]</scope>
    <source>
        <strain evidence="4 5">MWU14-2217</strain>
    </source>
</reference>
<evidence type="ECO:0000313" key="4">
    <source>
        <dbReference type="EMBL" id="RMC98725.1"/>
    </source>
</evidence>
<dbReference type="InterPro" id="IPR011006">
    <property type="entry name" value="CheY-like_superfamily"/>
</dbReference>
<dbReference type="InterPro" id="IPR050595">
    <property type="entry name" value="Bact_response_regulator"/>
</dbReference>
<organism evidence="4 5">
    <name type="scientific">Aquitalea palustris</name>
    <dbReference type="NCBI Taxonomy" id="2480983"/>
    <lineage>
        <taxon>Bacteria</taxon>
        <taxon>Pseudomonadati</taxon>
        <taxon>Pseudomonadota</taxon>
        <taxon>Betaproteobacteria</taxon>
        <taxon>Neisseriales</taxon>
        <taxon>Chromobacteriaceae</taxon>
        <taxon>Aquitalea</taxon>
    </lineage>
</organism>
<dbReference type="GO" id="GO:0000160">
    <property type="term" value="P:phosphorelay signal transduction system"/>
    <property type="evidence" value="ECO:0007669"/>
    <property type="project" value="InterPro"/>
</dbReference>
<dbReference type="InterPro" id="IPR036890">
    <property type="entry name" value="HATPase_C_sf"/>
</dbReference>
<dbReference type="PANTHER" id="PTHR44591:SF3">
    <property type="entry name" value="RESPONSE REGULATORY DOMAIN-CONTAINING PROTEIN"/>
    <property type="match status" value="1"/>
</dbReference>
<name>A0A454JJ35_9NEIS</name>
<keyword evidence="5" id="KW-1185">Reference proteome</keyword>
<dbReference type="Gene3D" id="3.30.565.10">
    <property type="entry name" value="Histidine kinase-like ATPase, C-terminal domain"/>
    <property type="match status" value="1"/>
</dbReference>
<evidence type="ECO:0000256" key="2">
    <source>
        <dbReference type="PROSITE-ProRule" id="PRU00169"/>
    </source>
</evidence>
<sequence length="298" mass="33621">MSHRLLLVDDEPFNLELMTELLEAAGYETVCAESGEQAWEILQRQGSSLSTVLLDKMMPGLNGFDVLKRIKNTPELNFLPVIMQTAINSPASVQEGMEAGAFYYLTKPFSRDMLLAVVKAAHSHWDRHQAFRELAKQHLDALAQLQQAEFRLRTLKEAQTVTALLARTCAQPEKVATGLFELMVNAVEHGNLAISYEEKTRLQAEGDWESELERRQHDPILGQREVSISFVREPDRFSFTIQDMGEGFDWRQYEDCPAASLMASHGRGILIARKLSFDEVEYQGKGNCVVARVSRTSS</sequence>
<keyword evidence="1 2" id="KW-0597">Phosphoprotein</keyword>
<dbReference type="SUPFAM" id="SSF52172">
    <property type="entry name" value="CheY-like"/>
    <property type="match status" value="1"/>
</dbReference>
<dbReference type="Proteomes" id="UP000274139">
    <property type="component" value="Unassembled WGS sequence"/>
</dbReference>
<feature type="modified residue" description="4-aspartylphosphate" evidence="2">
    <location>
        <position position="55"/>
    </location>
</feature>
<dbReference type="PROSITE" id="PS50110">
    <property type="entry name" value="RESPONSE_REGULATORY"/>
    <property type="match status" value="1"/>
</dbReference>
<protein>
    <submittedName>
        <fullName evidence="4">Response regulator</fullName>
    </submittedName>
</protein>